<feature type="transmembrane region" description="Helical" evidence="2">
    <location>
        <begin position="327"/>
        <end position="348"/>
    </location>
</feature>
<dbReference type="EMBL" id="CCBB010000001">
    <property type="protein sequence ID" value="CDO06402.1"/>
    <property type="molecule type" value="Genomic_DNA"/>
</dbReference>
<evidence type="ECO:0000313" key="3">
    <source>
        <dbReference type="EMBL" id="CDO06402.1"/>
    </source>
</evidence>
<keyword evidence="2" id="KW-0472">Membrane</keyword>
<keyword evidence="2" id="KW-0812">Transmembrane</keyword>
<dbReference type="Proteomes" id="UP000028870">
    <property type="component" value="Unassembled WGS sequence"/>
</dbReference>
<keyword evidence="2" id="KW-1133">Transmembrane helix</keyword>
<dbReference type="AlphaFoldDB" id="W9AU15"/>
<reference evidence="3" key="2">
    <citation type="submission" date="2014-03" db="EMBL/GenBank/DDBJ databases">
        <authorList>
            <person name="Urmite Genomes"/>
        </authorList>
    </citation>
    <scope>NUCLEOTIDE SEQUENCE</scope>
    <source>
        <strain evidence="3">DSM 44829</strain>
    </source>
</reference>
<evidence type="ECO:0000256" key="2">
    <source>
        <dbReference type="SAM" id="Phobius"/>
    </source>
</evidence>
<protein>
    <submittedName>
        <fullName evidence="3">Uncharacterized protein</fullName>
    </submittedName>
</protein>
<evidence type="ECO:0000313" key="4">
    <source>
        <dbReference type="Proteomes" id="UP000028870"/>
    </source>
</evidence>
<evidence type="ECO:0000256" key="1">
    <source>
        <dbReference type="SAM" id="MobiDB-lite"/>
    </source>
</evidence>
<name>W9AU15_MYCCO</name>
<keyword evidence="4" id="KW-1185">Reference proteome</keyword>
<organism evidence="3 4">
    <name type="scientific">Mycolicibacterium cosmeticum</name>
    <dbReference type="NCBI Taxonomy" id="258533"/>
    <lineage>
        <taxon>Bacteria</taxon>
        <taxon>Bacillati</taxon>
        <taxon>Actinomycetota</taxon>
        <taxon>Actinomycetes</taxon>
        <taxon>Mycobacteriales</taxon>
        <taxon>Mycobacteriaceae</taxon>
        <taxon>Mycolicibacterium</taxon>
    </lineage>
</organism>
<reference evidence="3" key="1">
    <citation type="submission" date="2014-03" db="EMBL/GenBank/DDBJ databases">
        <title>Draft Genome Sequence of Mycobacterium cosmeticum DSM 44829.</title>
        <authorList>
            <person name="Croce O."/>
            <person name="Robert C."/>
            <person name="Raoult D."/>
            <person name="Drancourt M."/>
        </authorList>
    </citation>
    <scope>NUCLEOTIDE SEQUENCE [LARGE SCALE GENOMIC DNA]</scope>
    <source>
        <strain evidence="3">DSM 44829</strain>
    </source>
</reference>
<comment type="caution">
    <text evidence="3">The sequence shown here is derived from an EMBL/GenBank/DDBJ whole genome shotgun (WGS) entry which is preliminary data.</text>
</comment>
<dbReference type="eggNOG" id="ENOG5031W5X">
    <property type="taxonomic scope" value="Bacteria"/>
</dbReference>
<gene>
    <name evidence="3" type="ORF">BN977_01190</name>
</gene>
<dbReference type="STRING" id="258533.BN977_01190"/>
<sequence>MTAHQSVGSTRTAWSWIYTTTGTARKVKQATTPGSPTAGGGSLLRVESKTSKSGRLPSAVMSDTTDAYHPPGDVTEVPLLRIVWMGENGVNEQPLNTVLTDLANLATAGQGWWFGDRSASENGRDYSVLEDMRLEVNDLTRILVDVLEVSNRPHGEKFAFRFGQCIREDALNKLRRQIEALIRGLQDAPPDEKWDLIRHAAMSIRNWSDETLVTAYKELQNFIVDEPDIYRLVISDLLREKLADESLQNLKRIERSAESTLDNIDTAAGKVGAKTLAKGFSDQLDIESKRAYAWTAAVVLTVILGIALPVAALTTEKIVFSSVVDPIAGTAIKAIIGLPFLALAAYFARISSQHRETERYLRILVTQIDSVQAYAAVLDDEERRHLIVNLGNRAFADPGLARADKGKVGALPEDVTGLLTKALDLVAKNQGSGR</sequence>
<accession>W9AU15</accession>
<proteinExistence type="predicted"/>
<feature type="region of interest" description="Disordered" evidence="1">
    <location>
        <begin position="28"/>
        <end position="69"/>
    </location>
</feature>
<feature type="transmembrane region" description="Helical" evidence="2">
    <location>
        <begin position="291"/>
        <end position="315"/>
    </location>
</feature>